<dbReference type="GO" id="GO:0005697">
    <property type="term" value="C:telomerase holoenzyme complex"/>
    <property type="evidence" value="ECO:0007669"/>
    <property type="project" value="TreeGrafter"/>
</dbReference>
<evidence type="ECO:0000259" key="2">
    <source>
        <dbReference type="Pfam" id="PF10373"/>
    </source>
</evidence>
<sequence length="835" mass="95134">MISPTSASFAVRPTKPRDYPQGFRAIDSEDLNADPSSDSNLERGSLINYTVEPYSRSPPEPPQLEGLHLQDRSITPGKSRKRQLPPQEAFRPRSQSKVLGSNCDDGHRGLSAGDSPVASGSMLDVSSKEEIPVNTLTLQPETRQISEEQLINEVRTIYAGLVLVEKKCVEIDRQQVNNTASLSNEQWQALIALHRTLLHEHHDFFLASQHPSASPALQKLASRYAMPARMWRHGIHSFLELLRHRLPEALDHMLAFIYTAYSMMALLLESVPSFEDTWIECLGDLARYRMAVEESDLHDREIWAGVARYWYNKAADKSPLVGRIQHHLAVLARPNILQQLFFYSKSLICVQPFPNTRESILLLFNPLLESGEPTHHSPVMLSFVKAHGILFGKKSILSFLEYGLEFISYLGTQIGRVGSKWREQGVYIASANFASFLEYGADSIFMKLFLKAIESPTIRNAKQYYQSAPISKLCIHPVSKDLGMFKSPIEVISYASCFTFHVFAFVLKHIGDKNVLPHVHVSLAFLWALALVPEAMSYIQSEIPWRGLVTFLNTLNLQGLNESRLKSGSFPIPEIGMRRHLPEDFSMRGLIWSQLYYPSSFFDCSSLEDDEERSLELPSVTAPRAERCLWLGHRLASLDVWIAFDEQQKQFGLTEFALELETHAQGARLLNEAAQFFDKRGRAALEREQDDMKMTNLTPANVRDGAITAGGITDCNQSFNTARACKLTEIDPWSAYNEHWFRVRGQMRARNFGLLRLSWDLDLACRLGYSEERRRKRIIDQEEVEEGEERRRGEELRVCDHPHLMDNDALTLYQSSTGERKNQFEGKPARRRFTE</sequence>
<keyword evidence="4" id="KW-1185">Reference proteome</keyword>
<evidence type="ECO:0000313" key="3">
    <source>
        <dbReference type="EMBL" id="WEW56639.1"/>
    </source>
</evidence>
<accession>A0AAF0IJB1</accession>
<gene>
    <name evidence="3" type="ORF">PRK78_002087</name>
</gene>
<dbReference type="EMBL" id="CP120627">
    <property type="protein sequence ID" value="WEW56639.1"/>
    <property type="molecule type" value="Genomic_DNA"/>
</dbReference>
<dbReference type="InterPro" id="IPR045153">
    <property type="entry name" value="Est1/Ebs1-like"/>
</dbReference>
<organism evidence="3 4">
    <name type="scientific">Emydomyces testavorans</name>
    <dbReference type="NCBI Taxonomy" id="2070801"/>
    <lineage>
        <taxon>Eukaryota</taxon>
        <taxon>Fungi</taxon>
        <taxon>Dikarya</taxon>
        <taxon>Ascomycota</taxon>
        <taxon>Pezizomycotina</taxon>
        <taxon>Eurotiomycetes</taxon>
        <taxon>Eurotiomycetidae</taxon>
        <taxon>Onygenales</taxon>
        <taxon>Nannizziopsiaceae</taxon>
        <taxon>Emydomyces</taxon>
    </lineage>
</organism>
<dbReference type="SUPFAM" id="SSF48452">
    <property type="entry name" value="TPR-like"/>
    <property type="match status" value="1"/>
</dbReference>
<name>A0AAF0IJB1_9EURO</name>
<dbReference type="InterPro" id="IPR011990">
    <property type="entry name" value="TPR-like_helical_dom_sf"/>
</dbReference>
<dbReference type="FunFam" id="1.25.40.10:FF:000202">
    <property type="entry name" value="Unplaced genomic scaffold supercont1.7, whole genome shotgun sequence"/>
    <property type="match status" value="1"/>
</dbReference>
<dbReference type="PANTHER" id="PTHR15696:SF0">
    <property type="entry name" value="TELOMERASE-BINDING PROTEIN EST1A"/>
    <property type="match status" value="1"/>
</dbReference>
<dbReference type="InterPro" id="IPR018834">
    <property type="entry name" value="DNA/RNA-bd_Est1-type"/>
</dbReference>
<evidence type="ECO:0000256" key="1">
    <source>
        <dbReference type="SAM" id="MobiDB-lite"/>
    </source>
</evidence>
<dbReference type="Pfam" id="PF10373">
    <property type="entry name" value="EST1_DNA_bind"/>
    <property type="match status" value="1"/>
</dbReference>
<protein>
    <recommendedName>
        <fullName evidence="2">DNA/RNA-binding domain-containing protein</fullName>
    </recommendedName>
</protein>
<dbReference type="Proteomes" id="UP001219355">
    <property type="component" value="Chromosome 1"/>
</dbReference>
<evidence type="ECO:0000313" key="4">
    <source>
        <dbReference type="Proteomes" id="UP001219355"/>
    </source>
</evidence>
<feature type="compositionally biased region" description="Basic and acidic residues" evidence="1">
    <location>
        <begin position="818"/>
        <end position="835"/>
    </location>
</feature>
<dbReference type="GO" id="GO:0070034">
    <property type="term" value="F:telomerase RNA binding"/>
    <property type="evidence" value="ECO:0007669"/>
    <property type="project" value="TreeGrafter"/>
</dbReference>
<dbReference type="PANTHER" id="PTHR15696">
    <property type="entry name" value="SMG-7 SUPPRESSOR WITH MORPHOLOGICAL EFFECT ON GENITALIA PROTEIN 7"/>
    <property type="match status" value="1"/>
</dbReference>
<dbReference type="GO" id="GO:0042162">
    <property type="term" value="F:telomeric DNA binding"/>
    <property type="evidence" value="ECO:0007669"/>
    <property type="project" value="TreeGrafter"/>
</dbReference>
<dbReference type="AlphaFoldDB" id="A0AAF0IJB1"/>
<dbReference type="GO" id="GO:0000184">
    <property type="term" value="P:nuclear-transcribed mRNA catabolic process, nonsense-mediated decay"/>
    <property type="evidence" value="ECO:0007669"/>
    <property type="project" value="TreeGrafter"/>
</dbReference>
<reference evidence="3" key="1">
    <citation type="submission" date="2023-03" db="EMBL/GenBank/DDBJ databases">
        <title>Emydomyces testavorans Genome Sequence.</title>
        <authorList>
            <person name="Hoyer L."/>
        </authorList>
    </citation>
    <scope>NUCLEOTIDE SEQUENCE</scope>
    <source>
        <strain evidence="3">16-2883</strain>
    </source>
</reference>
<dbReference type="Gene3D" id="1.25.40.10">
    <property type="entry name" value="Tetratricopeptide repeat domain"/>
    <property type="match status" value="1"/>
</dbReference>
<feature type="region of interest" description="Disordered" evidence="1">
    <location>
        <begin position="1"/>
        <end position="126"/>
    </location>
</feature>
<feature type="region of interest" description="Disordered" evidence="1">
    <location>
        <begin position="815"/>
        <end position="835"/>
    </location>
</feature>
<feature type="domain" description="DNA/RNA-binding" evidence="2">
    <location>
        <begin position="307"/>
        <end position="412"/>
    </location>
</feature>
<proteinExistence type="predicted"/>